<keyword evidence="1" id="KW-0732">Signal</keyword>
<sequence length="215" mass="21408">MRKLTRNALAATAVMVTGLGLMSTPAYAADPWTVSPGGAISGTNLGPLTAIDMTTGAAIVCDSSTASGSAKSGSNLPGAGIAQLDSVSFSTPGNPNNWCTGPVGIVVQVTATGTPWQFNAQDYDGAGVTTGTLTGVQASIHGSDECDATVAGPGSDTGTIDGTYDNSDGTLRVSGGNLEVKTVDADCDPSLINAGDQVLLDGAYQVSPLQMITHP</sequence>
<dbReference type="EMBL" id="FOVH01000014">
    <property type="protein sequence ID" value="SFP45040.1"/>
    <property type="molecule type" value="Genomic_DNA"/>
</dbReference>
<keyword evidence="3" id="KW-1185">Reference proteome</keyword>
<dbReference type="STRING" id="1993.SAMN04489713_114116"/>
<proteinExistence type="predicted"/>
<evidence type="ECO:0000313" key="2">
    <source>
        <dbReference type="EMBL" id="SFP45040.1"/>
    </source>
</evidence>
<reference evidence="2 3" key="1">
    <citation type="submission" date="2016-10" db="EMBL/GenBank/DDBJ databases">
        <authorList>
            <person name="de Groot N.N."/>
        </authorList>
    </citation>
    <scope>NUCLEOTIDE SEQUENCE [LARGE SCALE GENOMIC DNA]</scope>
    <source>
        <strain evidence="2 3">DSM 43067</strain>
    </source>
</reference>
<name>A0A1I5QGB3_9ACTN</name>
<protein>
    <recommendedName>
        <fullName evidence="4">Neocarzinostatin family protein</fullName>
    </recommendedName>
</protein>
<gene>
    <name evidence="2" type="ORF">SAMN04489713_114116</name>
</gene>
<evidence type="ECO:0000256" key="1">
    <source>
        <dbReference type="SAM" id="SignalP"/>
    </source>
</evidence>
<dbReference type="RefSeq" id="WP_021597360.1">
    <property type="nucleotide sequence ID" value="NZ_CP083237.1"/>
</dbReference>
<evidence type="ECO:0008006" key="4">
    <source>
        <dbReference type="Google" id="ProtNLM"/>
    </source>
</evidence>
<feature type="signal peptide" evidence="1">
    <location>
        <begin position="1"/>
        <end position="28"/>
    </location>
</feature>
<feature type="chain" id="PRO_5010275039" description="Neocarzinostatin family protein" evidence="1">
    <location>
        <begin position="29"/>
        <end position="215"/>
    </location>
</feature>
<dbReference type="Proteomes" id="UP000183413">
    <property type="component" value="Unassembled WGS sequence"/>
</dbReference>
<evidence type="ECO:0000313" key="3">
    <source>
        <dbReference type="Proteomes" id="UP000183413"/>
    </source>
</evidence>
<accession>A0A1I5QGB3</accession>
<dbReference type="AlphaFoldDB" id="A0A1I5QGB3"/>
<dbReference type="InParanoid" id="A0A1I5QGB3"/>
<dbReference type="eggNOG" id="ENOG5033US4">
    <property type="taxonomic scope" value="Bacteria"/>
</dbReference>
<dbReference type="GeneID" id="99655199"/>
<dbReference type="OrthoDB" id="3480256at2"/>
<organism evidence="2 3">
    <name type="scientific">Actinomadura madurae</name>
    <dbReference type="NCBI Taxonomy" id="1993"/>
    <lineage>
        <taxon>Bacteria</taxon>
        <taxon>Bacillati</taxon>
        <taxon>Actinomycetota</taxon>
        <taxon>Actinomycetes</taxon>
        <taxon>Streptosporangiales</taxon>
        <taxon>Thermomonosporaceae</taxon>
        <taxon>Actinomadura</taxon>
    </lineage>
</organism>